<comment type="caution">
    <text evidence="8">The sequence shown here is derived from an EMBL/GenBank/DDBJ whole genome shotgun (WGS) entry which is preliminary data.</text>
</comment>
<organism evidence="8 9">
    <name type="scientific">Metabacillus bambusae</name>
    <dbReference type="NCBI Taxonomy" id="2795218"/>
    <lineage>
        <taxon>Bacteria</taxon>
        <taxon>Bacillati</taxon>
        <taxon>Bacillota</taxon>
        <taxon>Bacilli</taxon>
        <taxon>Bacillales</taxon>
        <taxon>Bacillaceae</taxon>
        <taxon>Metabacillus</taxon>
    </lineage>
</organism>
<dbReference type="PROSITE" id="PS50928">
    <property type="entry name" value="ABC_TM1"/>
    <property type="match status" value="2"/>
</dbReference>
<dbReference type="PANTHER" id="PTHR43496:SF1">
    <property type="entry name" value="POLYGALACTURONAN_RHAMNOGALACTURONAN TRANSPORT SYSTEM PERMEASE PROTEIN YTEP"/>
    <property type="match status" value="1"/>
</dbReference>
<feature type="domain" description="ABC transmembrane type-1" evidence="7">
    <location>
        <begin position="78"/>
        <end position="281"/>
    </location>
</feature>
<dbReference type="InterPro" id="IPR035906">
    <property type="entry name" value="MetI-like_sf"/>
</dbReference>
<keyword evidence="2 6" id="KW-0813">Transport</keyword>
<reference evidence="8 9" key="1">
    <citation type="submission" date="2021-03" db="EMBL/GenBank/DDBJ databases">
        <title>Whole genome sequence of Metabacillus bambusae BG109.</title>
        <authorList>
            <person name="Jeong J.W."/>
        </authorList>
    </citation>
    <scope>NUCLEOTIDE SEQUENCE [LARGE SCALE GENOMIC DNA]</scope>
    <source>
        <strain evidence="8 9">BG109</strain>
    </source>
</reference>
<dbReference type="InterPro" id="IPR000515">
    <property type="entry name" value="MetI-like"/>
</dbReference>
<keyword evidence="9" id="KW-1185">Reference proteome</keyword>
<dbReference type="RefSeq" id="WP_207978715.1">
    <property type="nucleotide sequence ID" value="NZ_JAGDEL010000008.1"/>
</dbReference>
<feature type="transmembrane region" description="Helical" evidence="6">
    <location>
        <begin position="82"/>
        <end position="104"/>
    </location>
</feature>
<dbReference type="SUPFAM" id="SSF161098">
    <property type="entry name" value="MetI-like"/>
    <property type="match status" value="2"/>
</dbReference>
<evidence type="ECO:0000313" key="9">
    <source>
        <dbReference type="Proteomes" id="UP000663981"/>
    </source>
</evidence>
<dbReference type="InterPro" id="IPR017664">
    <property type="entry name" value="AminoethylPonate_ABC_perm-1"/>
</dbReference>
<dbReference type="Gene3D" id="1.10.3720.10">
    <property type="entry name" value="MetI-like"/>
    <property type="match status" value="2"/>
</dbReference>
<protein>
    <submittedName>
        <fullName evidence="8">2-aminoethylphosphonate ABC transporter permease subunit</fullName>
    </submittedName>
</protein>
<name>A0ABS3N2W9_9BACI</name>
<accession>A0ABS3N2W9</accession>
<dbReference type="PANTHER" id="PTHR43496">
    <property type="entry name" value="PROTEIN LPLB"/>
    <property type="match status" value="1"/>
</dbReference>
<proteinExistence type="inferred from homology"/>
<feature type="transmembrane region" description="Helical" evidence="6">
    <location>
        <begin position="545"/>
        <end position="566"/>
    </location>
</feature>
<keyword evidence="5 6" id="KW-0472">Membrane</keyword>
<evidence type="ECO:0000256" key="6">
    <source>
        <dbReference type="RuleBase" id="RU363032"/>
    </source>
</evidence>
<feature type="transmembrane region" description="Helical" evidence="6">
    <location>
        <begin position="158"/>
        <end position="184"/>
    </location>
</feature>
<feature type="transmembrane region" description="Helical" evidence="6">
    <location>
        <begin position="442"/>
        <end position="465"/>
    </location>
</feature>
<feature type="domain" description="ABC transmembrane type-1" evidence="7">
    <location>
        <begin position="362"/>
        <end position="566"/>
    </location>
</feature>
<dbReference type="EMBL" id="JAGDEL010000008">
    <property type="protein sequence ID" value="MBO1512579.1"/>
    <property type="molecule type" value="Genomic_DNA"/>
</dbReference>
<sequence length="586" mass="64570">MGLTPSTKFSAKKIRQMNSTNERLQTLLIIFVLLSFFAVLVLPISTLFSQTVFDNKGEFVGLHNFIEYFQTASLVTSLQHTLFISTMTMVISVSLAFVYAYSLTRTEMAGKTMFRYIALLPLFAPTMMHGIALMYLFGNQGIVTNGFFGLLPGVDIELYGATGIIMAEVIYTFPQAFLILYITLQQTDNRLYEAANTLGTKIAKQFITITLPSAKYGIISTMFVVFTLSFTDYGAPKVVGGQYNVLATDIYKQVVGQQNLSIGATVGVILMIPALFAFFVDQITQQKQSAYVTAKSTPYKVVKNKGRDRIALLYCLSISGFILLLFLAVAIAAFAKMWPYNLIFTLDHFTFSSLSGDGLVAYKNSLIAAALTAVIGTIITFIFAYSIEKLRKHVGLRKIGNLLSIIPLALPGLVIGISYIFFFSKPELTIMGMAITNPLNFLYGSIAIIVIANILHFYSVAFVTATTSLKKLDKEFELVSESMGVPFYKTFFKVTVPMCLSAILEMAMFFFVNSMVTISAVVFLYTADFKLAAISIVNMDDAGNLASAAAMSVLIVLTNIVVRVLYEIALKSLRTKTEKLKVSKAV</sequence>
<feature type="transmembrane region" description="Helical" evidence="6">
    <location>
        <begin position="399"/>
        <end position="422"/>
    </location>
</feature>
<feature type="transmembrane region" description="Helical" evidence="6">
    <location>
        <begin position="27"/>
        <end position="48"/>
    </location>
</feature>
<feature type="transmembrane region" description="Helical" evidence="6">
    <location>
        <begin position="116"/>
        <end position="138"/>
    </location>
</feature>
<dbReference type="Pfam" id="PF00528">
    <property type="entry name" value="BPD_transp_1"/>
    <property type="match status" value="2"/>
</dbReference>
<keyword evidence="4 6" id="KW-1133">Transmembrane helix</keyword>
<evidence type="ECO:0000256" key="1">
    <source>
        <dbReference type="ARBA" id="ARBA00004141"/>
    </source>
</evidence>
<gene>
    <name evidence="8" type="ORF">I7822_12960</name>
</gene>
<comment type="similarity">
    <text evidence="6">Belongs to the binding-protein-dependent transport system permease family.</text>
</comment>
<feature type="transmembrane region" description="Helical" evidence="6">
    <location>
        <begin position="502"/>
        <end position="525"/>
    </location>
</feature>
<dbReference type="CDD" id="cd06261">
    <property type="entry name" value="TM_PBP2"/>
    <property type="match status" value="2"/>
</dbReference>
<evidence type="ECO:0000256" key="2">
    <source>
        <dbReference type="ARBA" id="ARBA00022448"/>
    </source>
</evidence>
<evidence type="ECO:0000256" key="5">
    <source>
        <dbReference type="ARBA" id="ARBA00023136"/>
    </source>
</evidence>
<evidence type="ECO:0000256" key="4">
    <source>
        <dbReference type="ARBA" id="ARBA00022989"/>
    </source>
</evidence>
<feature type="transmembrane region" description="Helical" evidence="6">
    <location>
        <begin position="310"/>
        <end position="335"/>
    </location>
</feature>
<evidence type="ECO:0000259" key="7">
    <source>
        <dbReference type="PROSITE" id="PS50928"/>
    </source>
</evidence>
<feature type="transmembrane region" description="Helical" evidence="6">
    <location>
        <begin position="366"/>
        <end position="387"/>
    </location>
</feature>
<dbReference type="Proteomes" id="UP000663981">
    <property type="component" value="Unassembled WGS sequence"/>
</dbReference>
<evidence type="ECO:0000256" key="3">
    <source>
        <dbReference type="ARBA" id="ARBA00022692"/>
    </source>
</evidence>
<feature type="transmembrane region" description="Helical" evidence="6">
    <location>
        <begin position="260"/>
        <end position="280"/>
    </location>
</feature>
<dbReference type="NCBIfam" id="TIGR03262">
    <property type="entry name" value="PhnU2"/>
    <property type="match status" value="1"/>
</dbReference>
<keyword evidence="3 6" id="KW-0812">Transmembrane</keyword>
<evidence type="ECO:0000313" key="8">
    <source>
        <dbReference type="EMBL" id="MBO1512579.1"/>
    </source>
</evidence>
<comment type="subcellular location">
    <subcellularLocation>
        <location evidence="6">Cell membrane</location>
        <topology evidence="6">Multi-pass membrane protein</topology>
    </subcellularLocation>
    <subcellularLocation>
        <location evidence="1">Membrane</location>
        <topology evidence="1">Multi-pass membrane protein</topology>
    </subcellularLocation>
</comment>
<feature type="transmembrane region" description="Helical" evidence="6">
    <location>
        <begin position="205"/>
        <end position="230"/>
    </location>
</feature>